<dbReference type="Gene3D" id="3.30.70.100">
    <property type="match status" value="1"/>
</dbReference>
<evidence type="ECO:0000256" key="1">
    <source>
        <dbReference type="ARBA" id="ARBA00005986"/>
    </source>
</evidence>
<evidence type="ECO:0000313" key="2">
    <source>
        <dbReference type="EMBL" id="KAF4311039.1"/>
    </source>
</evidence>
<dbReference type="NCBIfam" id="TIGR02118">
    <property type="entry name" value="EthD family reductase"/>
    <property type="match status" value="1"/>
</dbReference>
<dbReference type="SUPFAM" id="SSF54909">
    <property type="entry name" value="Dimeric alpha+beta barrel"/>
    <property type="match status" value="1"/>
</dbReference>
<dbReference type="GO" id="GO:0016491">
    <property type="term" value="F:oxidoreductase activity"/>
    <property type="evidence" value="ECO:0007669"/>
    <property type="project" value="InterPro"/>
</dbReference>
<evidence type="ECO:0008006" key="4">
    <source>
        <dbReference type="Google" id="ProtNLM"/>
    </source>
</evidence>
<comment type="caution">
    <text evidence="2">The sequence shown here is derived from an EMBL/GenBank/DDBJ whole genome shotgun (WGS) entry which is preliminary data.</text>
</comment>
<dbReference type="InterPro" id="IPR011008">
    <property type="entry name" value="Dimeric_a/b-barrel"/>
</dbReference>
<organism evidence="2 3">
    <name type="scientific">Botryosphaeria dothidea</name>
    <dbReference type="NCBI Taxonomy" id="55169"/>
    <lineage>
        <taxon>Eukaryota</taxon>
        <taxon>Fungi</taxon>
        <taxon>Dikarya</taxon>
        <taxon>Ascomycota</taxon>
        <taxon>Pezizomycotina</taxon>
        <taxon>Dothideomycetes</taxon>
        <taxon>Dothideomycetes incertae sedis</taxon>
        <taxon>Botryosphaeriales</taxon>
        <taxon>Botryosphaeriaceae</taxon>
        <taxon>Botryosphaeria</taxon>
    </lineage>
</organism>
<dbReference type="EMBL" id="WWBZ02000011">
    <property type="protein sequence ID" value="KAF4311039.1"/>
    <property type="molecule type" value="Genomic_DNA"/>
</dbReference>
<evidence type="ECO:0000313" key="3">
    <source>
        <dbReference type="Proteomes" id="UP000572817"/>
    </source>
</evidence>
<proteinExistence type="inferred from homology"/>
<keyword evidence="3" id="KW-1185">Reference proteome</keyword>
<gene>
    <name evidence="2" type="ORF">GTA08_BOTSDO13217</name>
</gene>
<dbReference type="OrthoDB" id="4892971at2759"/>
<accession>A0A8H4J1H6</accession>
<reference evidence="2" key="1">
    <citation type="submission" date="2020-04" db="EMBL/GenBank/DDBJ databases">
        <title>Genome Assembly and Annotation of Botryosphaeria dothidea sdau 11-99, a Latent Pathogen of Apple Fruit Ring Rot in China.</title>
        <authorList>
            <person name="Yu C."/>
            <person name="Diao Y."/>
            <person name="Lu Q."/>
            <person name="Zhao J."/>
            <person name="Cui S."/>
            <person name="Peng C."/>
            <person name="He B."/>
            <person name="Liu H."/>
        </authorList>
    </citation>
    <scope>NUCLEOTIDE SEQUENCE [LARGE SCALE GENOMIC DNA]</scope>
    <source>
        <strain evidence="2">Sdau11-99</strain>
    </source>
</reference>
<dbReference type="PANTHER" id="PTHR40260">
    <property type="entry name" value="BLR8190 PROTEIN"/>
    <property type="match status" value="1"/>
</dbReference>
<dbReference type="AlphaFoldDB" id="A0A8H4J1H6"/>
<sequence length="100" mass="11235">MPVIYTVLYPKGSVFDADYYANKHMPMALDLLPESLLGYKVYSFPDDAPFAIQCDTEFVSDEAFAGWKDGEVGKKLLEDLKKFSTEAPVIMRRTQLASST</sequence>
<dbReference type="PANTHER" id="PTHR40260:SF2">
    <property type="entry name" value="BLR8190 PROTEIN"/>
    <property type="match status" value="1"/>
</dbReference>
<comment type="similarity">
    <text evidence="1">Belongs to the tpcK family.</text>
</comment>
<dbReference type="Proteomes" id="UP000572817">
    <property type="component" value="Unassembled WGS sequence"/>
</dbReference>
<dbReference type="InterPro" id="IPR009799">
    <property type="entry name" value="EthD_dom"/>
</dbReference>
<protein>
    <recommendedName>
        <fullName evidence="4">EthD domain-containing protein</fullName>
    </recommendedName>
</protein>
<name>A0A8H4J1H6_9PEZI</name>